<evidence type="ECO:0000256" key="1">
    <source>
        <dbReference type="SAM" id="Phobius"/>
    </source>
</evidence>
<feature type="transmembrane region" description="Helical" evidence="1">
    <location>
        <begin position="51"/>
        <end position="71"/>
    </location>
</feature>
<organism evidence="2 3">
    <name type="scientific">Durusdinium trenchii</name>
    <dbReference type="NCBI Taxonomy" id="1381693"/>
    <lineage>
        <taxon>Eukaryota</taxon>
        <taxon>Sar</taxon>
        <taxon>Alveolata</taxon>
        <taxon>Dinophyceae</taxon>
        <taxon>Suessiales</taxon>
        <taxon>Symbiodiniaceae</taxon>
        <taxon>Durusdinium</taxon>
    </lineage>
</organism>
<dbReference type="EMBL" id="CAXAMM010036371">
    <property type="protein sequence ID" value="CAK9075725.1"/>
    <property type="molecule type" value="Genomic_DNA"/>
</dbReference>
<sequence>MLLTNLREGTAFFASACLIAIGGGMALLSNTERVSMIAEDLILDTAPESVLEVKILVVILLLTAAFLKFVWANRVFGYCAVLAGTIPNDLSDPRCAIRSRQAGELNVTAARAFNKGLRSVYFALGALAWLVGAWALIVATALTLIMIIRREYVTAREAGGGWRFDVTILHPDTGWDHYADGWEVLAPDGTRLGFRELFHPHVEEQPFTRSLSGITIPDTLTEVIVRPRCNLTGWAEE</sequence>
<evidence type="ECO:0000313" key="3">
    <source>
        <dbReference type="Proteomes" id="UP001642464"/>
    </source>
</evidence>
<feature type="non-terminal residue" evidence="2">
    <location>
        <position position="237"/>
    </location>
</feature>
<evidence type="ECO:0000313" key="2">
    <source>
        <dbReference type="EMBL" id="CAK9075725.1"/>
    </source>
</evidence>
<comment type="caution">
    <text evidence="2">The sequence shown here is derived from an EMBL/GenBank/DDBJ whole genome shotgun (WGS) entry which is preliminary data.</text>
</comment>
<feature type="transmembrane region" description="Helical" evidence="1">
    <location>
        <begin position="120"/>
        <end position="148"/>
    </location>
</feature>
<feature type="transmembrane region" description="Helical" evidence="1">
    <location>
        <begin position="12"/>
        <end position="30"/>
    </location>
</feature>
<protein>
    <submittedName>
        <fullName evidence="2">Lipoprotein Hmuk_2215</fullName>
    </submittedName>
</protein>
<reference evidence="2 3" key="1">
    <citation type="submission" date="2024-02" db="EMBL/GenBank/DDBJ databases">
        <authorList>
            <person name="Chen Y."/>
            <person name="Shah S."/>
            <person name="Dougan E. K."/>
            <person name="Thang M."/>
            <person name="Chan C."/>
        </authorList>
    </citation>
    <scope>NUCLEOTIDE SEQUENCE [LARGE SCALE GENOMIC DNA]</scope>
</reference>
<dbReference type="Proteomes" id="UP001642464">
    <property type="component" value="Unassembled WGS sequence"/>
</dbReference>
<keyword evidence="1" id="KW-1133">Transmembrane helix</keyword>
<keyword evidence="2" id="KW-0449">Lipoprotein</keyword>
<name>A0ABP0PLW7_9DINO</name>
<dbReference type="InterPro" id="IPR006747">
    <property type="entry name" value="DUF599"/>
</dbReference>
<dbReference type="Pfam" id="PF04654">
    <property type="entry name" value="DUF599"/>
    <property type="match status" value="1"/>
</dbReference>
<accession>A0ABP0PLW7</accession>
<gene>
    <name evidence="2" type="ORF">SCF082_LOCUS36638</name>
</gene>
<keyword evidence="1" id="KW-0812">Transmembrane</keyword>
<keyword evidence="3" id="KW-1185">Reference proteome</keyword>
<proteinExistence type="predicted"/>
<keyword evidence="1" id="KW-0472">Membrane</keyword>